<dbReference type="AlphaFoldDB" id="A0A1H1TSY3"/>
<evidence type="ECO:0000313" key="6">
    <source>
        <dbReference type="EMBL" id="SDS63317.1"/>
    </source>
</evidence>
<evidence type="ECO:0000256" key="4">
    <source>
        <dbReference type="SAM" id="MobiDB-lite"/>
    </source>
</evidence>
<protein>
    <submittedName>
        <fullName evidence="6">Phage repressor protein C, contains Cro/C1-type HTH and peptisase s24 domains</fullName>
    </submittedName>
</protein>
<dbReference type="Proteomes" id="UP000199524">
    <property type="component" value="Chromosome I"/>
</dbReference>
<evidence type="ECO:0000256" key="3">
    <source>
        <dbReference type="ARBA" id="ARBA00023163"/>
    </source>
</evidence>
<dbReference type="SUPFAM" id="SSF51306">
    <property type="entry name" value="LexA/Signal peptidase"/>
    <property type="match status" value="1"/>
</dbReference>
<name>A0A1H1TSY3_9PSED</name>
<feature type="region of interest" description="Disordered" evidence="4">
    <location>
        <begin position="61"/>
        <end position="87"/>
    </location>
</feature>
<accession>A0A1H1TSY3</accession>
<organism evidence="6 7">
    <name type="scientific">Pseudomonas asplenii</name>
    <dbReference type="NCBI Taxonomy" id="53407"/>
    <lineage>
        <taxon>Bacteria</taxon>
        <taxon>Pseudomonadati</taxon>
        <taxon>Pseudomonadota</taxon>
        <taxon>Gammaproteobacteria</taxon>
        <taxon>Pseudomonadales</taxon>
        <taxon>Pseudomonadaceae</taxon>
        <taxon>Pseudomonas</taxon>
    </lineage>
</organism>
<keyword evidence="3" id="KW-0804">Transcription</keyword>
<evidence type="ECO:0000256" key="2">
    <source>
        <dbReference type="ARBA" id="ARBA00023125"/>
    </source>
</evidence>
<dbReference type="CDD" id="cd00093">
    <property type="entry name" value="HTH_XRE"/>
    <property type="match status" value="1"/>
</dbReference>
<dbReference type="CDD" id="cd06529">
    <property type="entry name" value="S24_LexA-like"/>
    <property type="match status" value="1"/>
</dbReference>
<dbReference type="InterPro" id="IPR001387">
    <property type="entry name" value="Cro/C1-type_HTH"/>
</dbReference>
<dbReference type="InterPro" id="IPR010982">
    <property type="entry name" value="Lambda_DNA-bd_dom_sf"/>
</dbReference>
<dbReference type="Pfam" id="PF00717">
    <property type="entry name" value="Peptidase_S24"/>
    <property type="match status" value="1"/>
</dbReference>
<dbReference type="GO" id="GO:0003677">
    <property type="term" value="F:DNA binding"/>
    <property type="evidence" value="ECO:0007669"/>
    <property type="project" value="UniProtKB-KW"/>
</dbReference>
<proteinExistence type="predicted"/>
<dbReference type="PANTHER" id="PTHR40661">
    <property type="match status" value="1"/>
</dbReference>
<dbReference type="Gene3D" id="2.10.109.10">
    <property type="entry name" value="Umud Fragment, subunit A"/>
    <property type="match status" value="1"/>
</dbReference>
<reference evidence="7" key="1">
    <citation type="submission" date="2016-10" db="EMBL/GenBank/DDBJ databases">
        <authorList>
            <person name="Varghese N."/>
            <person name="Submissions S."/>
        </authorList>
    </citation>
    <scope>NUCLEOTIDE SEQUENCE [LARGE SCALE GENOMIC DNA]</scope>
    <source>
        <strain evidence="7">ATCC 23835</strain>
    </source>
</reference>
<dbReference type="InterPro" id="IPR036286">
    <property type="entry name" value="LexA/Signal_pep-like_sf"/>
</dbReference>
<evidence type="ECO:0000313" key="7">
    <source>
        <dbReference type="Proteomes" id="UP000199524"/>
    </source>
</evidence>
<dbReference type="EMBL" id="LT629777">
    <property type="protein sequence ID" value="SDS63317.1"/>
    <property type="molecule type" value="Genomic_DNA"/>
</dbReference>
<dbReference type="PANTHER" id="PTHR40661:SF2">
    <property type="entry name" value="HTH-TYPE TRANSCRIPTIONAL REGULATOR PRTR"/>
    <property type="match status" value="1"/>
</dbReference>
<dbReference type="InterPro" id="IPR015927">
    <property type="entry name" value="Peptidase_S24_S26A/B/C"/>
</dbReference>
<dbReference type="GeneID" id="300207200"/>
<keyword evidence="7" id="KW-1185">Reference proteome</keyword>
<sequence>MNTSGDRLRALLRECHLSASDFAANRQVTPQHVNNWFKRGIPMARMDEIAELLCVNSRWLRTGDGPKHPGTNTSETEDELPAGEKEPYSARDNLATTEGNDVQLPLYKETPTGPGSRRTQVAVVPGRKVRLPYRILQAMGVEPDQAICAPMTGNGMAEKIEDGSTIAIDRSLTQVVDGEIYALEHDGMLRVKYVYRLPAGALRLRSHNSEEYPDEVFSADEIERQGIQILGWVFWWSTLNKRRPPVPFK</sequence>
<evidence type="ECO:0000259" key="5">
    <source>
        <dbReference type="Pfam" id="PF00717"/>
    </source>
</evidence>
<dbReference type="InterPro" id="IPR039418">
    <property type="entry name" value="LexA-like"/>
</dbReference>
<keyword evidence="2" id="KW-0238">DNA-binding</keyword>
<keyword evidence="1" id="KW-0805">Transcription regulation</keyword>
<evidence type="ECO:0000256" key="1">
    <source>
        <dbReference type="ARBA" id="ARBA00023015"/>
    </source>
</evidence>
<dbReference type="Gene3D" id="1.10.260.40">
    <property type="entry name" value="lambda repressor-like DNA-binding domains"/>
    <property type="match status" value="1"/>
</dbReference>
<feature type="domain" description="Peptidase S24/S26A/S26B/S26C" evidence="5">
    <location>
        <begin position="126"/>
        <end position="233"/>
    </location>
</feature>
<dbReference type="RefSeq" id="WP_172833016.1">
    <property type="nucleotide sequence ID" value="NZ_LT629777.1"/>
</dbReference>
<gene>
    <name evidence="6" type="ORF">SAMN05216598_2213</name>
</gene>